<feature type="coiled-coil region" evidence="5">
    <location>
        <begin position="672"/>
        <end position="779"/>
    </location>
</feature>
<dbReference type="Proteomes" id="UP000501099">
    <property type="component" value="Chromosome"/>
</dbReference>
<dbReference type="PANTHER" id="PTHR43049">
    <property type="entry name" value="EARLY ENDOSOME ANTIGEN"/>
    <property type="match status" value="1"/>
</dbReference>
<evidence type="ECO:0000256" key="1">
    <source>
        <dbReference type="ARBA" id="ARBA00022512"/>
    </source>
</evidence>
<keyword evidence="4" id="KW-0572">Peptidoglycan-anchor</keyword>
<dbReference type="InterPro" id="IPR019931">
    <property type="entry name" value="LPXTG_anchor"/>
</dbReference>
<dbReference type="Pfam" id="PF00746">
    <property type="entry name" value="Gram_pos_anchor"/>
    <property type="match status" value="1"/>
</dbReference>
<protein>
    <submittedName>
        <fullName evidence="8">SEC10/PgrA surface exclusion domain-containing protein</fullName>
    </submittedName>
</protein>
<evidence type="ECO:0000256" key="3">
    <source>
        <dbReference type="ARBA" id="ARBA00022729"/>
    </source>
</evidence>
<evidence type="ECO:0000313" key="8">
    <source>
        <dbReference type="EMBL" id="QKL34025.1"/>
    </source>
</evidence>
<dbReference type="NCBIfam" id="TIGR01167">
    <property type="entry name" value="LPXTG_anchor"/>
    <property type="match status" value="1"/>
</dbReference>
<evidence type="ECO:0000259" key="7">
    <source>
        <dbReference type="PROSITE" id="PS50847"/>
    </source>
</evidence>
<feature type="domain" description="Gram-positive cocci surface proteins LPxTG" evidence="7">
    <location>
        <begin position="872"/>
        <end position="903"/>
    </location>
</feature>
<feature type="region of interest" description="Disordered" evidence="6">
    <location>
        <begin position="198"/>
        <end position="278"/>
    </location>
</feature>
<evidence type="ECO:0000256" key="4">
    <source>
        <dbReference type="ARBA" id="ARBA00023088"/>
    </source>
</evidence>
<dbReference type="RefSeq" id="WP_173876728.1">
    <property type="nucleotide sequence ID" value="NZ_CP047883.1"/>
</dbReference>
<gene>
    <name evidence="8" type="ORF">M594_01705</name>
</gene>
<feature type="region of interest" description="Disordered" evidence="6">
    <location>
        <begin position="851"/>
        <end position="876"/>
    </location>
</feature>
<keyword evidence="2" id="KW-0964">Secreted</keyword>
<feature type="compositionally biased region" description="Basic and acidic residues" evidence="6">
    <location>
        <begin position="206"/>
        <end position="224"/>
    </location>
</feature>
<keyword evidence="5" id="KW-0175">Coiled coil</keyword>
<dbReference type="NCBIfam" id="TIGR04320">
    <property type="entry name" value="Surf_Exclu_PgrA"/>
    <property type="match status" value="1"/>
</dbReference>
<dbReference type="InterPro" id="IPR027607">
    <property type="entry name" value="Surf_Exclu_SEC10/PgrA"/>
</dbReference>
<dbReference type="PROSITE" id="PS50847">
    <property type="entry name" value="GRAM_POS_ANCHORING"/>
    <property type="match status" value="1"/>
</dbReference>
<accession>A0A6M9F8P3</accession>
<feature type="compositionally biased region" description="Basic and acidic residues" evidence="6">
    <location>
        <begin position="82"/>
        <end position="126"/>
    </location>
</feature>
<keyword evidence="1" id="KW-0134">Cell wall</keyword>
<feature type="region of interest" description="Disordered" evidence="6">
    <location>
        <begin position="46"/>
        <end position="178"/>
    </location>
</feature>
<proteinExistence type="predicted"/>
<evidence type="ECO:0000256" key="6">
    <source>
        <dbReference type="SAM" id="MobiDB-lite"/>
    </source>
</evidence>
<dbReference type="AlphaFoldDB" id="A0A6M9F8P3"/>
<dbReference type="EMBL" id="CP047883">
    <property type="protein sequence ID" value="QKL34025.1"/>
    <property type="molecule type" value="Genomic_DNA"/>
</dbReference>
<sequence length="903" mass="98369">MSKTTENSHSTTKKLYTGAVISVIATGLVSTIGTAHANEVEIPLPTTAKTEPALVEKEAPKNTEVKVPTKDEVAELGATAKKAQDDADKAKEVLDQANEKSDKAEKKAAGLKQDVADAQKTADKATPETIQNAEKKVETAKASVPTAEQGVSTAKTAKDDADREVAVHGKTVGTKQAEVTQARNQVATAKTKVENAQKALNGEGLADAKNKQADAIKEESESKQAQEMAQKALDSAKAQNQDHDAQLKQAEQAVKTAQATLESKSQEKETAQTNAEKATADYNQAVSTLNNLQKEDAKATITLAPDFIKAVKEKIAFKREIRTNGDKLSEEYLDSKSDELYDRIVNSQLQNRTLNKYTPSAKDQADETRYDINNLPKEVTDELNYFVADLINQMRRQLGLPDVVLSKSSLEFANKIAKEYVKANWSHAMIDDYRAKGGAGHYAKGVYKAASDYGLKSGYSEAKDKEYMEKGFQPYENSVTNPLYHDFDDADGVYRKTLGEMKEKLYDDLIELVSHKNDYLHTQGILQFDYADEVAYFGGVAQSKSNEIYTTHFITSLRSSHVDGSKWDKTPIVNPLSNTNKEQEIAKVRQTLADAMVARKNAQDKLEATTKAESDAQTTLTTAQAHLSALNNGESPLANAQKVFNEAKDRHDKAVVTLANANALVNNLTASKATKEETLTQAQATLKNAEKALKLAQDALKAEEDKMANLEALASNKAQVVSTAKKALQDAKDNVKQAEKELADLKGAKARLTEVKAQLEKAQAELKDAYKAQNKAKVDYEVKSLAAGQVRTAYETAKAKFEEAETKRLVAQADAKRKELEKAGYKPVPVVDGKGNVVDYTAEKVTVGTKDDKTYQAPAQATNAKAEPKKQLPNTGTKESNLLALLGASVGLLALAGKRKYNR</sequence>
<name>A0A6M9F8P3_STRMT</name>
<keyword evidence="3" id="KW-0732">Signal</keyword>
<evidence type="ECO:0000256" key="2">
    <source>
        <dbReference type="ARBA" id="ARBA00022525"/>
    </source>
</evidence>
<evidence type="ECO:0000256" key="5">
    <source>
        <dbReference type="SAM" id="Coils"/>
    </source>
</evidence>
<reference evidence="8 9" key="1">
    <citation type="submission" date="2020-01" db="EMBL/GenBank/DDBJ databases">
        <title>Complete genome sequence of the tetracycline resistane Streptococcus mitis isolate S022-V3-A4.</title>
        <authorList>
            <person name="Pinzauti D."/>
            <person name="Iannelli F."/>
            <person name="Pozzi G."/>
            <person name="Santoro F."/>
        </authorList>
    </citation>
    <scope>NUCLEOTIDE SEQUENCE [LARGE SCALE GENOMIC DNA]</scope>
    <source>
        <strain evidence="8 9">S022-V3-A4</strain>
    </source>
</reference>
<feature type="compositionally biased region" description="Basic and acidic residues" evidence="6">
    <location>
        <begin position="54"/>
        <end position="73"/>
    </location>
</feature>
<evidence type="ECO:0000313" key="9">
    <source>
        <dbReference type="Proteomes" id="UP000501099"/>
    </source>
</evidence>
<dbReference type="PANTHER" id="PTHR43049:SF1">
    <property type="entry name" value="EARLY ENDOSOME ANTIGEN"/>
    <property type="match status" value="1"/>
</dbReference>
<feature type="compositionally biased region" description="Basic and acidic residues" evidence="6">
    <location>
        <begin position="156"/>
        <end position="167"/>
    </location>
</feature>
<organism evidence="8 9">
    <name type="scientific">Streptococcus mitis</name>
    <dbReference type="NCBI Taxonomy" id="28037"/>
    <lineage>
        <taxon>Bacteria</taxon>
        <taxon>Bacillati</taxon>
        <taxon>Bacillota</taxon>
        <taxon>Bacilli</taxon>
        <taxon>Lactobacillales</taxon>
        <taxon>Streptococcaceae</taxon>
        <taxon>Streptococcus</taxon>
        <taxon>Streptococcus mitis group</taxon>
    </lineage>
</organism>